<dbReference type="InterPro" id="IPR011146">
    <property type="entry name" value="HIT-like"/>
</dbReference>
<dbReference type="RefSeq" id="WP_012997467.1">
    <property type="nucleotide sequence ID" value="NC_013926.1"/>
</dbReference>
<name>D3TB51_ACIB4</name>
<evidence type="ECO:0000256" key="3">
    <source>
        <dbReference type="SAM" id="Coils"/>
    </source>
</evidence>
<accession>D3TB51</accession>
<dbReference type="SUPFAM" id="SSF54197">
    <property type="entry name" value="HIT-like"/>
    <property type="match status" value="1"/>
</dbReference>
<dbReference type="Pfam" id="PF01230">
    <property type="entry name" value="HIT"/>
    <property type="match status" value="1"/>
</dbReference>
<proteinExistence type="predicted"/>
<dbReference type="GeneID" id="8828493"/>
<evidence type="ECO:0000256" key="2">
    <source>
        <dbReference type="PROSITE-ProRule" id="PRU00464"/>
    </source>
</evidence>
<evidence type="ECO:0000313" key="6">
    <source>
        <dbReference type="Proteomes" id="UP000001400"/>
    </source>
</evidence>
<protein>
    <submittedName>
        <fullName evidence="5">Histidine triad (HIT) protein</fullName>
    </submittedName>
</protein>
<feature type="coiled-coil region" evidence="3">
    <location>
        <begin position="135"/>
        <end position="166"/>
    </location>
</feature>
<dbReference type="InterPro" id="IPR036265">
    <property type="entry name" value="HIT-like_sf"/>
</dbReference>
<dbReference type="CDD" id="cd01275">
    <property type="entry name" value="FHIT"/>
    <property type="match status" value="1"/>
</dbReference>
<dbReference type="InterPro" id="IPR039383">
    <property type="entry name" value="FHIT"/>
</dbReference>
<keyword evidence="6" id="KW-1185">Reference proteome</keyword>
<organism evidence="5 6">
    <name type="scientific">Aciduliprofundum boonei (strain DSM 19572 / T469)</name>
    <dbReference type="NCBI Taxonomy" id="439481"/>
    <lineage>
        <taxon>Archaea</taxon>
        <taxon>Methanobacteriati</taxon>
        <taxon>Thermoplasmatota</taxon>
        <taxon>DHVE2 group</taxon>
        <taxon>Candidatus Aciduliprofundum</taxon>
    </lineage>
</organism>
<keyword evidence="3" id="KW-0175">Coiled coil</keyword>
<evidence type="ECO:0000313" key="5">
    <source>
        <dbReference type="EMBL" id="ADD09330.1"/>
    </source>
</evidence>
<dbReference type="AlphaFoldDB" id="D3TB51"/>
<sequence length="166" mass="19300">MQQLWAPWRIEYIRMEKMDECIFCKLPNGDDEKNLILYRGKHAFVIMNNYPYNPGHVMVAPYRHVGEIEDLSEEEWEDVHALTALMVRVIKRTMNPQGFNIGLNIGRVAGAGIEGHLHVHIVPRWNGDTNFMPVISDTKVIVQGIRENYKELKREIEKLISSSEQQ</sequence>
<gene>
    <name evidence="5" type="ordered locus">Aboo_1524</name>
</gene>
<dbReference type="PANTHER" id="PTHR42997:SF1">
    <property type="entry name" value="AP-4-A PHOSPHORYLASE"/>
    <property type="match status" value="1"/>
</dbReference>
<dbReference type="PANTHER" id="PTHR42997">
    <property type="entry name" value="HIT FAMILY HYDROLASE"/>
    <property type="match status" value="1"/>
</dbReference>
<dbReference type="KEGG" id="abi:Aboo_1524"/>
<dbReference type="HOGENOM" id="CLU_056776_1_2_2"/>
<dbReference type="GO" id="GO:0003824">
    <property type="term" value="F:catalytic activity"/>
    <property type="evidence" value="ECO:0007669"/>
    <property type="project" value="InterPro"/>
</dbReference>
<dbReference type="EMBL" id="CP001941">
    <property type="protein sequence ID" value="ADD09330.1"/>
    <property type="molecule type" value="Genomic_DNA"/>
</dbReference>
<evidence type="ECO:0000259" key="4">
    <source>
        <dbReference type="PROSITE" id="PS51084"/>
    </source>
</evidence>
<dbReference type="GO" id="GO:0000166">
    <property type="term" value="F:nucleotide binding"/>
    <property type="evidence" value="ECO:0007669"/>
    <property type="project" value="UniProtKB-KW"/>
</dbReference>
<dbReference type="Proteomes" id="UP000001400">
    <property type="component" value="Chromosome"/>
</dbReference>
<dbReference type="Gene3D" id="3.30.428.10">
    <property type="entry name" value="HIT-like"/>
    <property type="match status" value="1"/>
</dbReference>
<keyword evidence="1" id="KW-0547">Nucleotide-binding</keyword>
<reference evidence="5" key="1">
    <citation type="submission" date="2010-02" db="EMBL/GenBank/DDBJ databases">
        <title>Complete sequence of Aciduliprofundum boonei T469.</title>
        <authorList>
            <consortium name="US DOE Joint Genome Institute"/>
            <person name="Lucas S."/>
            <person name="Copeland A."/>
            <person name="Lapidus A."/>
            <person name="Cheng J.-F."/>
            <person name="Bruce D."/>
            <person name="Goodwin L."/>
            <person name="Pitluck S."/>
            <person name="Saunders E."/>
            <person name="Detter J.C."/>
            <person name="Han C."/>
            <person name="Tapia R."/>
            <person name="Land M."/>
            <person name="Hauser L."/>
            <person name="Kyrpides N."/>
            <person name="Mikhailova N."/>
            <person name="Flores G."/>
            <person name="Reysenbach A.-L."/>
            <person name="Woyke T."/>
        </authorList>
    </citation>
    <scope>NUCLEOTIDE SEQUENCE</scope>
    <source>
        <strain evidence="5">T469</strain>
    </source>
</reference>
<feature type="domain" description="HIT" evidence="4">
    <location>
        <begin position="22"/>
        <end position="131"/>
    </location>
</feature>
<evidence type="ECO:0000256" key="1">
    <source>
        <dbReference type="ARBA" id="ARBA00022741"/>
    </source>
</evidence>
<dbReference type="InterPro" id="IPR052908">
    <property type="entry name" value="AP-4-A_phosphorylase"/>
</dbReference>
<dbReference type="PROSITE" id="PS51084">
    <property type="entry name" value="HIT_2"/>
    <property type="match status" value="1"/>
</dbReference>
<feature type="short sequence motif" description="Histidine triad motif" evidence="2">
    <location>
        <begin position="116"/>
        <end position="120"/>
    </location>
</feature>